<proteinExistence type="predicted"/>
<protein>
    <submittedName>
        <fullName evidence="3">Sporulation domain protein</fullName>
    </submittedName>
</protein>
<dbReference type="GO" id="GO:0042834">
    <property type="term" value="F:peptidoglycan binding"/>
    <property type="evidence" value="ECO:0007669"/>
    <property type="project" value="InterPro"/>
</dbReference>
<feature type="chain" id="PRO_5002082910" evidence="1">
    <location>
        <begin position="26"/>
        <end position="405"/>
    </location>
</feature>
<feature type="signal peptide" evidence="1">
    <location>
        <begin position="1"/>
        <end position="25"/>
    </location>
</feature>
<dbReference type="InterPro" id="IPR036680">
    <property type="entry name" value="SPOR-like_sf"/>
</dbReference>
<sequence length="405" mass="43511">MTLKTLSIFALAVSGFGIFSLPAAAQTSARDVPANFPPASYTGRQFVDNRGCVYVRAGYDGAVTWVPRVSRQREQICGQTPTFGSQKVAAPAAPAPTTTKPVQITATPPAAAPAPVRTTTTAPAAKPRATVRAAKPMAAQQPRVVRRVPKAAAPVAKAPAPQAAPGEYACVNGETFRVVNGMKLRASCGPQTAPYATIIRRGEAPAPGKNVYYNKNSWDGSSLSLPPETRIVPKHVLEEQDTQVAHVPTGYRPAWSDDRLNPYRAWQTVKGHQDTQKVWTNTVPRKLVVQARRHEVKPPVIAGRAKSPLPLTAIVASSGKAPKSTGEPEVKVGRWIEVGAFTTSDKARYAAHRLQSSGLSVRMANVSRNGQDLSLLRVGPYASFDELKMALRRVHGTGYTQAYIR</sequence>
<accession>A0A0B3S411</accession>
<keyword evidence="1" id="KW-0732">Signal</keyword>
<reference evidence="3 4" key="1">
    <citation type="submission" date="2014-10" db="EMBL/GenBank/DDBJ databases">
        <title>Genome sequence of Ponticoccus sp. strain UMTAT08 isolated from clonal culture of toxic dinoflagellate Alexandrium tamiyavanichii.</title>
        <authorList>
            <person name="Gan H.Y."/>
            <person name="Muhd D.-D."/>
            <person name="Mohd Noor M.E."/>
            <person name="Yeong Y.S."/>
            <person name="Usup G."/>
        </authorList>
    </citation>
    <scope>NUCLEOTIDE SEQUENCE [LARGE SCALE GENOMIC DNA]</scope>
    <source>
        <strain evidence="3 4">UMTAT08</strain>
    </source>
</reference>
<evidence type="ECO:0000313" key="3">
    <source>
        <dbReference type="EMBL" id="KHQ54977.1"/>
    </source>
</evidence>
<dbReference type="OrthoDB" id="7843142at2"/>
<organism evidence="3 4">
    <name type="scientific">Mameliella alba</name>
    <dbReference type="NCBI Taxonomy" id="561184"/>
    <lineage>
        <taxon>Bacteria</taxon>
        <taxon>Pseudomonadati</taxon>
        <taxon>Pseudomonadota</taxon>
        <taxon>Alphaproteobacteria</taxon>
        <taxon>Rhodobacterales</taxon>
        <taxon>Roseobacteraceae</taxon>
        <taxon>Mameliella</taxon>
    </lineage>
</organism>
<gene>
    <name evidence="3" type="ORF">OA50_00011</name>
</gene>
<evidence type="ECO:0000313" key="4">
    <source>
        <dbReference type="Proteomes" id="UP000030960"/>
    </source>
</evidence>
<dbReference type="STRING" id="561184.SAMN05216376_10311"/>
<dbReference type="PROSITE" id="PS51724">
    <property type="entry name" value="SPOR"/>
    <property type="match status" value="1"/>
</dbReference>
<evidence type="ECO:0000259" key="2">
    <source>
        <dbReference type="PROSITE" id="PS51724"/>
    </source>
</evidence>
<dbReference type="AlphaFoldDB" id="A0A0B3S411"/>
<dbReference type="RefSeq" id="WP_043135836.1">
    <property type="nucleotide sequence ID" value="NZ_JSUQ01000001.1"/>
</dbReference>
<dbReference type="EMBL" id="JSUQ01000001">
    <property type="protein sequence ID" value="KHQ54977.1"/>
    <property type="molecule type" value="Genomic_DNA"/>
</dbReference>
<evidence type="ECO:0000256" key="1">
    <source>
        <dbReference type="SAM" id="SignalP"/>
    </source>
</evidence>
<comment type="caution">
    <text evidence="3">The sequence shown here is derived from an EMBL/GenBank/DDBJ whole genome shotgun (WGS) entry which is preliminary data.</text>
</comment>
<name>A0A0B3S411_9RHOB</name>
<dbReference type="Gene3D" id="3.30.70.1070">
    <property type="entry name" value="Sporulation related repeat"/>
    <property type="match status" value="1"/>
</dbReference>
<dbReference type="SUPFAM" id="SSF110997">
    <property type="entry name" value="Sporulation related repeat"/>
    <property type="match status" value="1"/>
</dbReference>
<dbReference type="Pfam" id="PF05036">
    <property type="entry name" value="SPOR"/>
    <property type="match status" value="1"/>
</dbReference>
<dbReference type="PATRIC" id="fig|1515334.3.peg.10"/>
<keyword evidence="4" id="KW-1185">Reference proteome</keyword>
<feature type="domain" description="SPOR" evidence="2">
    <location>
        <begin position="328"/>
        <end position="405"/>
    </location>
</feature>
<dbReference type="InterPro" id="IPR007730">
    <property type="entry name" value="SPOR-like_dom"/>
</dbReference>
<dbReference type="Proteomes" id="UP000030960">
    <property type="component" value="Unassembled WGS sequence"/>
</dbReference>